<evidence type="ECO:0000313" key="3">
    <source>
        <dbReference type="Proteomes" id="UP000247702"/>
    </source>
</evidence>
<feature type="compositionally biased region" description="Low complexity" evidence="1">
    <location>
        <begin position="94"/>
        <end position="105"/>
    </location>
</feature>
<gene>
    <name evidence="2" type="ORF">RclHR1_18050004</name>
</gene>
<feature type="region of interest" description="Disordered" evidence="1">
    <location>
        <begin position="64"/>
        <end position="133"/>
    </location>
</feature>
<protein>
    <submittedName>
        <fullName evidence="2">Uncharacterized protein</fullName>
    </submittedName>
</protein>
<feature type="compositionally biased region" description="Polar residues" evidence="1">
    <location>
        <begin position="106"/>
        <end position="115"/>
    </location>
</feature>
<name>A0A2Z6QYW8_9GLOM</name>
<comment type="caution">
    <text evidence="2">The sequence shown here is derived from an EMBL/GenBank/DDBJ whole genome shotgun (WGS) entry which is preliminary data.</text>
</comment>
<evidence type="ECO:0000256" key="1">
    <source>
        <dbReference type="SAM" id="MobiDB-lite"/>
    </source>
</evidence>
<evidence type="ECO:0000313" key="2">
    <source>
        <dbReference type="EMBL" id="GBB90979.1"/>
    </source>
</evidence>
<organism evidence="2 3">
    <name type="scientific">Rhizophagus clarus</name>
    <dbReference type="NCBI Taxonomy" id="94130"/>
    <lineage>
        <taxon>Eukaryota</taxon>
        <taxon>Fungi</taxon>
        <taxon>Fungi incertae sedis</taxon>
        <taxon>Mucoromycota</taxon>
        <taxon>Glomeromycotina</taxon>
        <taxon>Glomeromycetes</taxon>
        <taxon>Glomerales</taxon>
        <taxon>Glomeraceae</taxon>
        <taxon>Rhizophagus</taxon>
    </lineage>
</organism>
<feature type="compositionally biased region" description="Basic residues" evidence="1">
    <location>
        <begin position="122"/>
        <end position="131"/>
    </location>
</feature>
<proteinExistence type="predicted"/>
<keyword evidence="3" id="KW-1185">Reference proteome</keyword>
<reference evidence="2 3" key="1">
    <citation type="submission" date="2017-11" db="EMBL/GenBank/DDBJ databases">
        <title>The genome of Rhizophagus clarus HR1 reveals common genetic basis of auxotrophy among arbuscular mycorrhizal fungi.</title>
        <authorList>
            <person name="Kobayashi Y."/>
        </authorList>
    </citation>
    <scope>NUCLEOTIDE SEQUENCE [LARGE SCALE GENOMIC DNA]</scope>
    <source>
        <strain evidence="2 3">HR1</strain>
    </source>
</reference>
<dbReference type="Proteomes" id="UP000247702">
    <property type="component" value="Unassembled WGS sequence"/>
</dbReference>
<dbReference type="EMBL" id="BEXD01000897">
    <property type="protein sequence ID" value="GBB90979.1"/>
    <property type="molecule type" value="Genomic_DNA"/>
</dbReference>
<accession>A0A2Z6QYW8</accession>
<sequence>MNLPESMMVAMLVHKDNEVYLISHNINMFKEIKLPDGKRKIIGYLSNWDDLHRLINSPSVWNGETVDWTRHTSSSHNPRKAIKSDRNKSNGKTQSLSSHQQYSSSTNTRQDSTNPDYDGKKSKSKSKRSSTSKKAILAEIAQMNEVLETLLKRTTI</sequence>
<dbReference type="AlphaFoldDB" id="A0A2Z6QYW8"/>